<evidence type="ECO:0000256" key="7">
    <source>
        <dbReference type="ARBA" id="ARBA00022748"/>
    </source>
</evidence>
<keyword evidence="3" id="KW-0997">Cell inner membrane</keyword>
<dbReference type="GO" id="GO:0017003">
    <property type="term" value="P:protein-heme linkage"/>
    <property type="evidence" value="ECO:0007669"/>
    <property type="project" value="UniProtKB-UniRule"/>
</dbReference>
<comment type="caution">
    <text evidence="15">The sequence shown here is derived from an EMBL/GenBank/DDBJ whole genome shotgun (WGS) entry which is preliminary data.</text>
</comment>
<keyword evidence="6 13" id="KW-0479">Metal-binding</keyword>
<dbReference type="InterPro" id="IPR012340">
    <property type="entry name" value="NA-bd_OB-fold"/>
</dbReference>
<feature type="binding site" description="axial binding residue" evidence="13 14">
    <location>
        <position position="127"/>
    </location>
    <ligand>
        <name>heme</name>
        <dbReference type="ChEBI" id="CHEBI:30413"/>
    </ligand>
    <ligandPart>
        <name>Fe</name>
        <dbReference type="ChEBI" id="CHEBI:18248"/>
    </ligandPart>
</feature>
<dbReference type="HAMAP" id="MF_01959">
    <property type="entry name" value="CcmE"/>
    <property type="match status" value="1"/>
</dbReference>
<dbReference type="PANTHER" id="PTHR34128">
    <property type="entry name" value="CYTOCHROME C-TYPE BIOGENESIS PROTEIN CCME HOMOLOG, MITOCHONDRIAL"/>
    <property type="match status" value="1"/>
</dbReference>
<feature type="binding site" description="covalent" evidence="13 14">
    <location>
        <position position="123"/>
    </location>
    <ligand>
        <name>heme</name>
        <dbReference type="ChEBI" id="CHEBI:30413"/>
    </ligand>
</feature>
<evidence type="ECO:0000256" key="5">
    <source>
        <dbReference type="ARBA" id="ARBA00022692"/>
    </source>
</evidence>
<dbReference type="Pfam" id="PF03100">
    <property type="entry name" value="CcmE"/>
    <property type="match status" value="1"/>
</dbReference>
<evidence type="ECO:0000313" key="15">
    <source>
        <dbReference type="EMBL" id="ROR29482.1"/>
    </source>
</evidence>
<dbReference type="GO" id="GO:0046872">
    <property type="term" value="F:metal ion binding"/>
    <property type="evidence" value="ECO:0007669"/>
    <property type="project" value="UniProtKB-KW"/>
</dbReference>
<gene>
    <name evidence="13" type="primary">ccmE</name>
    <name evidence="13" type="synonym">cycJ</name>
    <name evidence="15" type="ORF">EDC57_2152</name>
</gene>
<protein>
    <recommendedName>
        <fullName evidence="13">Cytochrome c-type biogenesis protein CcmE</fullName>
    </recommendedName>
    <alternativeName>
        <fullName evidence="13">Cytochrome c maturation protein E</fullName>
    </alternativeName>
    <alternativeName>
        <fullName evidence="13">Heme chaperone CcmE</fullName>
    </alternativeName>
</protein>
<keyword evidence="2 13" id="KW-1003">Cell membrane</keyword>
<comment type="similarity">
    <text evidence="13">Belongs to the CcmE/CycJ family.</text>
</comment>
<dbReference type="OrthoDB" id="9793584at2"/>
<keyword evidence="11 13" id="KW-0472">Membrane</keyword>
<evidence type="ECO:0000256" key="6">
    <source>
        <dbReference type="ARBA" id="ARBA00022723"/>
    </source>
</evidence>
<evidence type="ECO:0000256" key="1">
    <source>
        <dbReference type="ARBA" id="ARBA00004533"/>
    </source>
</evidence>
<dbReference type="SUPFAM" id="SSF82093">
    <property type="entry name" value="Heme chaperone CcmE"/>
    <property type="match status" value="1"/>
</dbReference>
<keyword evidence="10 13" id="KW-0408">Iron</keyword>
<feature type="topological domain" description="Cytoplasmic" evidence="13">
    <location>
        <begin position="1"/>
        <end position="7"/>
    </location>
</feature>
<keyword evidence="16" id="KW-1185">Reference proteome</keyword>
<keyword evidence="8 13" id="KW-0735">Signal-anchor</keyword>
<keyword evidence="4 13" id="KW-0349">Heme</keyword>
<evidence type="ECO:0000313" key="16">
    <source>
        <dbReference type="Proteomes" id="UP000276634"/>
    </source>
</evidence>
<sequence>MRPRQRRLFLVGFIVFGVGVAVALALSAFRENLTFFYSPSQVLAGEAPADHLIRVGGVVADGSVRREADGLTVRFEVTDTVRSLPVHYRGILPDLFREGQGIVVQGRIGPDGVFRAETVLAKHDENYMPPEAEEAVRMAREGGATRVAE</sequence>
<evidence type="ECO:0000256" key="10">
    <source>
        <dbReference type="ARBA" id="ARBA00023004"/>
    </source>
</evidence>
<dbReference type="Proteomes" id="UP000276634">
    <property type="component" value="Unassembled WGS sequence"/>
</dbReference>
<keyword evidence="5 13" id="KW-0812">Transmembrane</keyword>
<organism evidence="15 16">
    <name type="scientific">Inmirania thermothiophila</name>
    <dbReference type="NCBI Taxonomy" id="1750597"/>
    <lineage>
        <taxon>Bacteria</taxon>
        <taxon>Pseudomonadati</taxon>
        <taxon>Pseudomonadota</taxon>
        <taxon>Gammaproteobacteria</taxon>
        <taxon>Chromatiales</taxon>
        <taxon>Ectothiorhodospiraceae</taxon>
        <taxon>Inmirania</taxon>
    </lineage>
</organism>
<reference evidence="15 16" key="1">
    <citation type="submission" date="2018-11" db="EMBL/GenBank/DDBJ databases">
        <title>Genomic Encyclopedia of Type Strains, Phase IV (KMG-IV): sequencing the most valuable type-strain genomes for metagenomic binning, comparative biology and taxonomic classification.</title>
        <authorList>
            <person name="Goeker M."/>
        </authorList>
    </citation>
    <scope>NUCLEOTIDE SEQUENCE [LARGE SCALE GENOMIC DNA]</scope>
    <source>
        <strain evidence="15 16">DSM 100275</strain>
    </source>
</reference>
<dbReference type="AlphaFoldDB" id="A0A3N1XWB1"/>
<dbReference type="GO" id="GO:0005886">
    <property type="term" value="C:plasma membrane"/>
    <property type="evidence" value="ECO:0007669"/>
    <property type="project" value="UniProtKB-SubCell"/>
</dbReference>
<evidence type="ECO:0000256" key="12">
    <source>
        <dbReference type="ARBA" id="ARBA00056663"/>
    </source>
</evidence>
<accession>A0A3N1XWB1</accession>
<dbReference type="RefSeq" id="WP_123401905.1">
    <property type="nucleotide sequence ID" value="NZ_RJVI01000003.1"/>
</dbReference>
<keyword evidence="7 13" id="KW-0201">Cytochrome c-type biogenesis</keyword>
<evidence type="ECO:0000256" key="8">
    <source>
        <dbReference type="ARBA" id="ARBA00022968"/>
    </source>
</evidence>
<dbReference type="EMBL" id="RJVI01000003">
    <property type="protein sequence ID" value="ROR29482.1"/>
    <property type="molecule type" value="Genomic_DNA"/>
</dbReference>
<dbReference type="InterPro" id="IPR004329">
    <property type="entry name" value="CcmE"/>
</dbReference>
<evidence type="ECO:0000256" key="4">
    <source>
        <dbReference type="ARBA" id="ARBA00022617"/>
    </source>
</evidence>
<dbReference type="NCBIfam" id="NF009729">
    <property type="entry name" value="PRK13254.1-3"/>
    <property type="match status" value="1"/>
</dbReference>
<proteinExistence type="inferred from homology"/>
<dbReference type="FunFam" id="2.40.50.140:FF:000104">
    <property type="entry name" value="Cytochrome c-type biogenesis protein CcmE"/>
    <property type="match status" value="1"/>
</dbReference>
<comment type="function">
    <text evidence="12 13">Heme chaperone required for the biogenesis of c-type cytochromes. Transiently binds heme delivered by CcmC and transfers the heme to apo-cytochromes in a process facilitated by CcmF and CcmH.</text>
</comment>
<dbReference type="InterPro" id="IPR036127">
    <property type="entry name" value="CcmE-like_sf"/>
</dbReference>
<evidence type="ECO:0000256" key="11">
    <source>
        <dbReference type="ARBA" id="ARBA00023136"/>
    </source>
</evidence>
<comment type="subcellular location">
    <subcellularLocation>
        <location evidence="1">Cell inner membrane</location>
    </subcellularLocation>
    <subcellularLocation>
        <location evidence="13">Cell membrane</location>
        <topology evidence="13">Single-pass type II membrane protein</topology>
    </subcellularLocation>
</comment>
<keyword evidence="9 13" id="KW-1133">Transmembrane helix</keyword>
<evidence type="ECO:0000256" key="3">
    <source>
        <dbReference type="ARBA" id="ARBA00022519"/>
    </source>
</evidence>
<evidence type="ECO:0000256" key="14">
    <source>
        <dbReference type="PIRSR" id="PIRSR604329-50"/>
    </source>
</evidence>
<evidence type="ECO:0000256" key="2">
    <source>
        <dbReference type="ARBA" id="ARBA00022475"/>
    </source>
</evidence>
<evidence type="ECO:0000256" key="9">
    <source>
        <dbReference type="ARBA" id="ARBA00022989"/>
    </source>
</evidence>
<dbReference type="NCBIfam" id="NF009727">
    <property type="entry name" value="PRK13254.1-1"/>
    <property type="match status" value="1"/>
</dbReference>
<dbReference type="GO" id="GO:0017004">
    <property type="term" value="P:cytochrome complex assembly"/>
    <property type="evidence" value="ECO:0007669"/>
    <property type="project" value="UniProtKB-KW"/>
</dbReference>
<dbReference type="GO" id="GO:0020037">
    <property type="term" value="F:heme binding"/>
    <property type="evidence" value="ECO:0007669"/>
    <property type="project" value="InterPro"/>
</dbReference>
<name>A0A3N1XWB1_9GAMM</name>
<dbReference type="Gene3D" id="2.40.50.140">
    <property type="entry name" value="Nucleic acid-binding proteins"/>
    <property type="match status" value="1"/>
</dbReference>
<feature type="topological domain" description="Extracellular" evidence="13">
    <location>
        <begin position="29"/>
        <end position="149"/>
    </location>
</feature>
<evidence type="ECO:0000256" key="13">
    <source>
        <dbReference type="HAMAP-Rule" id="MF_01959"/>
    </source>
</evidence>
<dbReference type="PANTHER" id="PTHR34128:SF2">
    <property type="entry name" value="CYTOCHROME C-TYPE BIOGENESIS PROTEIN CCME HOMOLOG, MITOCHONDRIAL"/>
    <property type="match status" value="1"/>
</dbReference>
<dbReference type="NCBIfam" id="NF009731">
    <property type="entry name" value="PRK13254.1-5"/>
    <property type="match status" value="1"/>
</dbReference>